<comment type="function">
    <text evidence="10">Cardioactive peptide. Corazonin is probably involved in the physiological regulation of the heart beat. Clock (Clk) and cycle (cyc) proteins negatively regulate Crz transcription in a cell-specific manner.</text>
</comment>
<dbReference type="EMBL" id="GAKP01023384">
    <property type="protein sequence ID" value="JAC35574.1"/>
    <property type="molecule type" value="Transcribed_RNA"/>
</dbReference>
<proteinExistence type="evidence at transcript level"/>
<keyword evidence="6 11" id="KW-0732">Signal</keyword>
<evidence type="ECO:0000256" key="1">
    <source>
        <dbReference type="ARBA" id="ARBA00004613"/>
    </source>
</evidence>
<name>A0A034UZ70_BACDO</name>
<dbReference type="Proteomes" id="UP001652620">
    <property type="component" value="Chromosome 2"/>
</dbReference>
<dbReference type="InterPro" id="IPR020190">
    <property type="entry name" value="Procorazonin"/>
</dbReference>
<keyword evidence="5" id="KW-0165">Cleavage on pair of basic residues</keyword>
<comment type="subcellular location">
    <subcellularLocation>
        <location evidence="1">Secreted</location>
    </subcellularLocation>
</comment>
<keyword evidence="14" id="KW-1185">Reference proteome</keyword>
<evidence type="ECO:0000256" key="11">
    <source>
        <dbReference type="SAM" id="SignalP"/>
    </source>
</evidence>
<dbReference type="RefSeq" id="XP_011199086.2">
    <property type="nucleotide sequence ID" value="XM_011200784.4"/>
</dbReference>
<evidence type="ECO:0000313" key="12">
    <source>
        <dbReference type="EMBL" id="AQX83391.1"/>
    </source>
</evidence>
<evidence type="ECO:0000256" key="9">
    <source>
        <dbReference type="ARBA" id="ARBA00023320"/>
    </source>
</evidence>
<dbReference type="OrthoDB" id="6436322at2759"/>
<keyword evidence="9" id="KW-0527">Neuropeptide</keyword>
<feature type="signal peptide" evidence="11">
    <location>
        <begin position="1"/>
        <end position="19"/>
    </location>
</feature>
<evidence type="ECO:0000256" key="6">
    <source>
        <dbReference type="ARBA" id="ARBA00022729"/>
    </source>
</evidence>
<dbReference type="RefSeq" id="XP_011199086.1">
    <property type="nucleotide sequence ID" value="XM_011200784.3"/>
</dbReference>
<dbReference type="Pfam" id="PF17308">
    <property type="entry name" value="Corazonin"/>
    <property type="match status" value="1"/>
</dbReference>
<evidence type="ECO:0000256" key="10">
    <source>
        <dbReference type="ARBA" id="ARBA00024842"/>
    </source>
</evidence>
<dbReference type="GO" id="GO:0071858">
    <property type="term" value="F:corazonin receptor binding"/>
    <property type="evidence" value="ECO:0007669"/>
    <property type="project" value="InterPro"/>
</dbReference>
<dbReference type="GO" id="GO:0005576">
    <property type="term" value="C:extracellular region"/>
    <property type="evidence" value="ECO:0007669"/>
    <property type="project" value="UniProtKB-SubCell"/>
</dbReference>
<evidence type="ECO:0000256" key="8">
    <source>
        <dbReference type="ARBA" id="ARBA00023283"/>
    </source>
</evidence>
<evidence type="ECO:0000256" key="2">
    <source>
        <dbReference type="ARBA" id="ARBA00009635"/>
    </source>
</evidence>
<protein>
    <recommendedName>
        <fullName evidence="3">Pro-corazonin</fullName>
    </recommendedName>
</protein>
<dbReference type="KEGG" id="bdr:105223146"/>
<accession>A0A034UZ70</accession>
<dbReference type="GO" id="GO:0045823">
    <property type="term" value="P:positive regulation of heart contraction"/>
    <property type="evidence" value="ECO:0007669"/>
    <property type="project" value="InterPro"/>
</dbReference>
<sequence>MFKLFFSLAVLCFLATCFGQTFQYSHGWTSGKRAVNTHRDNDIAEMLQQDGDRKLERCLMQLQYLLHNPLSIRAGVQALTPANGNLFGNRHQSNELYEELNAAETNDYGKH</sequence>
<evidence type="ECO:0000313" key="15">
    <source>
        <dbReference type="RefSeq" id="XP_011199086.1"/>
    </source>
</evidence>
<dbReference type="AlphaFoldDB" id="A0A034UZ70"/>
<evidence type="ECO:0000313" key="14">
    <source>
        <dbReference type="Proteomes" id="UP001652620"/>
    </source>
</evidence>
<dbReference type="GO" id="GO:0007218">
    <property type="term" value="P:neuropeptide signaling pathway"/>
    <property type="evidence" value="ECO:0007669"/>
    <property type="project" value="UniProtKB-KW"/>
</dbReference>
<comment type="similarity">
    <text evidence="2">Belongs to the corazonin family.</text>
</comment>
<evidence type="ECO:0000256" key="3">
    <source>
        <dbReference type="ARBA" id="ARBA00014144"/>
    </source>
</evidence>
<gene>
    <name evidence="13" type="primary">CORZ</name>
    <name evidence="12" type="synonym">CZ</name>
    <name evidence="15" type="synonym">LOC105223146</name>
</gene>
<evidence type="ECO:0000313" key="13">
    <source>
        <dbReference type="EMBL" id="JAC35574.1"/>
    </source>
</evidence>
<dbReference type="GeneID" id="105223146"/>
<evidence type="ECO:0000256" key="4">
    <source>
        <dbReference type="ARBA" id="ARBA00022525"/>
    </source>
</evidence>
<evidence type="ECO:0000256" key="7">
    <source>
        <dbReference type="ARBA" id="ARBA00022815"/>
    </source>
</evidence>
<keyword evidence="7" id="KW-0027">Amidation</keyword>
<reference evidence="15" key="4">
    <citation type="submission" date="2022-04" db="UniProtKB">
        <authorList>
            <consortium name="RefSeq"/>
        </authorList>
    </citation>
    <scope>IDENTIFICATION</scope>
    <source>
        <strain evidence="15">Punador</strain>
    </source>
</reference>
<feature type="chain" id="PRO_5014214401" description="Pro-corazonin" evidence="11">
    <location>
        <begin position="20"/>
        <end position="111"/>
    </location>
</feature>
<keyword evidence="4" id="KW-0964">Secreted</keyword>
<evidence type="ECO:0000256" key="5">
    <source>
        <dbReference type="ARBA" id="ARBA00022685"/>
    </source>
</evidence>
<keyword evidence="8" id="KW-0873">Pyrrolidone carboxylic acid</keyword>
<reference evidence="13" key="1">
    <citation type="journal article" date="2014" name="BMC Genomics">
        <title>Characterizing the developmental transcriptome of the oriental fruit fly, Bactrocera dorsalis (Diptera: Tephritidae) through comparative genomic analysis with Drosophila melanogaster utilizing modENCODE datasets.</title>
        <authorList>
            <person name="Geib S.M."/>
            <person name="Calla B."/>
            <person name="Hall B."/>
            <person name="Hou S."/>
            <person name="Manoukis N.C."/>
        </authorList>
    </citation>
    <scope>NUCLEOTIDE SEQUENCE</scope>
    <source>
        <strain evidence="13">Punador</strain>
    </source>
</reference>
<reference evidence="12" key="3">
    <citation type="journal article" date="2017" name="Front. Physiol.">
        <title>A Role of Corazonin Receptor in Larval-Pupal Transition and Pupariation in the Oriental Fruit Fly Bactrocera dorsalis (Hendel) (Diptera: Tephritidae).</title>
        <authorList>
            <person name="Hou Q.L."/>
            <person name="Jiang H.B."/>
            <person name="Gui S.H."/>
            <person name="Chen E.H."/>
            <person name="Wei D.D."/>
            <person name="Li H.M."/>
            <person name="Wang J.J."/>
            <person name="Smagghe G."/>
        </authorList>
    </citation>
    <scope>NUCLEOTIDE SEQUENCE</scope>
</reference>
<dbReference type="EMBL" id="KX831393">
    <property type="protein sequence ID" value="AQX83391.1"/>
    <property type="molecule type" value="mRNA"/>
</dbReference>
<organism evidence="13">
    <name type="scientific">Bactrocera dorsalis</name>
    <name type="common">Oriental fruit fly</name>
    <name type="synonym">Dacus dorsalis</name>
    <dbReference type="NCBI Taxonomy" id="27457"/>
    <lineage>
        <taxon>Eukaryota</taxon>
        <taxon>Metazoa</taxon>
        <taxon>Ecdysozoa</taxon>
        <taxon>Arthropoda</taxon>
        <taxon>Hexapoda</taxon>
        <taxon>Insecta</taxon>
        <taxon>Pterygota</taxon>
        <taxon>Neoptera</taxon>
        <taxon>Endopterygota</taxon>
        <taxon>Diptera</taxon>
        <taxon>Brachycera</taxon>
        <taxon>Muscomorpha</taxon>
        <taxon>Tephritoidea</taxon>
        <taxon>Tephritidae</taxon>
        <taxon>Bactrocera</taxon>
        <taxon>Bactrocera</taxon>
    </lineage>
</organism>
<reference evidence="12" key="2">
    <citation type="submission" date="2016-09" db="EMBL/GenBank/DDBJ databases">
        <authorList>
            <person name="Capua I."/>
            <person name="De Benedictis P."/>
            <person name="Joannis T."/>
            <person name="Lombin L.H."/>
            <person name="Cattoli G."/>
        </authorList>
    </citation>
    <scope>NUCLEOTIDE SEQUENCE</scope>
</reference>